<feature type="domain" description="HTH arsR-type" evidence="4">
    <location>
        <begin position="3"/>
        <end position="101"/>
    </location>
</feature>
<evidence type="ECO:0000313" key="6">
    <source>
        <dbReference type="Proteomes" id="UP000054388"/>
    </source>
</evidence>
<dbReference type="Gene3D" id="1.10.10.10">
    <property type="entry name" value="Winged helix-like DNA-binding domain superfamily/Winged helix DNA-binding domain"/>
    <property type="match status" value="1"/>
</dbReference>
<dbReference type="CDD" id="cd00090">
    <property type="entry name" value="HTH_ARSR"/>
    <property type="match status" value="1"/>
</dbReference>
<dbReference type="SMART" id="SM00418">
    <property type="entry name" value="HTH_ARSR"/>
    <property type="match status" value="1"/>
</dbReference>
<dbReference type="GO" id="GO:0003677">
    <property type="term" value="F:DNA binding"/>
    <property type="evidence" value="ECO:0007669"/>
    <property type="project" value="UniProtKB-KW"/>
</dbReference>
<dbReference type="SUPFAM" id="SSF46785">
    <property type="entry name" value="Winged helix' DNA-binding domain"/>
    <property type="match status" value="1"/>
</dbReference>
<dbReference type="PROSITE" id="PS50987">
    <property type="entry name" value="HTH_ARSR_2"/>
    <property type="match status" value="1"/>
</dbReference>
<protein>
    <recommendedName>
        <fullName evidence="4">HTH arsR-type domain-containing protein</fullName>
    </recommendedName>
</protein>
<keyword evidence="2" id="KW-0238">DNA-binding</keyword>
<proteinExistence type="predicted"/>
<organism evidence="5 6">
    <name type="scientific">Chryseobacterium aquaticum subsp. greenlandense</name>
    <dbReference type="NCBI Taxonomy" id="345663"/>
    <lineage>
        <taxon>Bacteria</taxon>
        <taxon>Pseudomonadati</taxon>
        <taxon>Bacteroidota</taxon>
        <taxon>Flavobacteriia</taxon>
        <taxon>Flavobacteriales</taxon>
        <taxon>Weeksellaceae</taxon>
        <taxon>Chryseobacterium group</taxon>
        <taxon>Chryseobacterium</taxon>
    </lineage>
</organism>
<dbReference type="PANTHER" id="PTHR33154:SF18">
    <property type="entry name" value="ARSENICAL RESISTANCE OPERON REPRESSOR"/>
    <property type="match status" value="1"/>
</dbReference>
<accession>A0A117KB29</accession>
<dbReference type="InterPro" id="IPR011991">
    <property type="entry name" value="ArsR-like_HTH"/>
</dbReference>
<dbReference type="Pfam" id="PF01022">
    <property type="entry name" value="HTH_5"/>
    <property type="match status" value="1"/>
</dbReference>
<evidence type="ECO:0000313" key="5">
    <source>
        <dbReference type="EMBL" id="KUJ55346.1"/>
    </source>
</evidence>
<reference evidence="5 6" key="1">
    <citation type="submission" date="2015-10" db="EMBL/GenBank/DDBJ databases">
        <title>Genome sequence of Chryseobacterium greenlandense.</title>
        <authorList>
            <person name="Newman J."/>
            <person name="Fischer K."/>
            <person name="Miller J."/>
        </authorList>
    </citation>
    <scope>NUCLEOTIDE SEQUENCE [LARGE SCALE GENOMIC DNA]</scope>
    <source>
        <strain evidence="5 6">UMB34</strain>
    </source>
</reference>
<keyword evidence="1" id="KW-0805">Transcription regulation</keyword>
<sequence>MQLIRNRMNTYTDFFKALSDETRLRILNLLVVSEAELCVCEFTDILETPTYNVSKQLKILKNTGLLNEKKEGRWVYFGLVKTKEKFLSLLFEAIKEIPEQQLKIDLNELQKRFDIRVEGKCLLGVQKKHLKPINT</sequence>
<dbReference type="NCBIfam" id="NF033788">
    <property type="entry name" value="HTH_metalloreg"/>
    <property type="match status" value="1"/>
</dbReference>
<dbReference type="InterPro" id="IPR001845">
    <property type="entry name" value="HTH_ArsR_DNA-bd_dom"/>
</dbReference>
<gene>
    <name evidence="5" type="ORF">AR686_13295</name>
</gene>
<dbReference type="InterPro" id="IPR051081">
    <property type="entry name" value="HTH_MetalResp_TranReg"/>
</dbReference>
<dbReference type="PRINTS" id="PR00778">
    <property type="entry name" value="HTHARSR"/>
</dbReference>
<dbReference type="Proteomes" id="UP000054388">
    <property type="component" value="Unassembled WGS sequence"/>
</dbReference>
<dbReference type="InterPro" id="IPR036388">
    <property type="entry name" value="WH-like_DNA-bd_sf"/>
</dbReference>
<dbReference type="GO" id="GO:0003700">
    <property type="term" value="F:DNA-binding transcription factor activity"/>
    <property type="evidence" value="ECO:0007669"/>
    <property type="project" value="InterPro"/>
</dbReference>
<dbReference type="EMBL" id="LMAI01000007">
    <property type="protein sequence ID" value="KUJ55346.1"/>
    <property type="molecule type" value="Genomic_DNA"/>
</dbReference>
<evidence type="ECO:0000256" key="1">
    <source>
        <dbReference type="ARBA" id="ARBA00023015"/>
    </source>
</evidence>
<dbReference type="PANTHER" id="PTHR33154">
    <property type="entry name" value="TRANSCRIPTIONAL REGULATOR, ARSR FAMILY"/>
    <property type="match status" value="1"/>
</dbReference>
<dbReference type="AlphaFoldDB" id="A0A117KB29"/>
<dbReference type="InterPro" id="IPR036390">
    <property type="entry name" value="WH_DNA-bd_sf"/>
</dbReference>
<keyword evidence="3" id="KW-0804">Transcription</keyword>
<name>A0A117KB29_9FLAO</name>
<comment type="caution">
    <text evidence="5">The sequence shown here is derived from an EMBL/GenBank/DDBJ whole genome shotgun (WGS) entry which is preliminary data.</text>
</comment>
<evidence type="ECO:0000259" key="4">
    <source>
        <dbReference type="PROSITE" id="PS50987"/>
    </source>
</evidence>
<evidence type="ECO:0000256" key="2">
    <source>
        <dbReference type="ARBA" id="ARBA00023125"/>
    </source>
</evidence>
<evidence type="ECO:0000256" key="3">
    <source>
        <dbReference type="ARBA" id="ARBA00023163"/>
    </source>
</evidence>